<keyword evidence="2" id="KW-0285">Flavoprotein</keyword>
<evidence type="ECO:0000256" key="5">
    <source>
        <dbReference type="ARBA" id="ARBA00022857"/>
    </source>
</evidence>
<dbReference type="OrthoDB" id="38045at2759"/>
<dbReference type="InterPro" id="IPR036188">
    <property type="entry name" value="FAD/NAD-bd_sf"/>
</dbReference>
<dbReference type="STRING" id="137246.A0A401SDJ7"/>
<protein>
    <recommendedName>
        <fullName evidence="8">Amine oxidase domain-containing protein</fullName>
    </recommendedName>
</protein>
<dbReference type="Pfam" id="PF01593">
    <property type="entry name" value="Amino_oxidase"/>
    <property type="match status" value="1"/>
</dbReference>
<dbReference type="PANTHER" id="PTHR46091">
    <property type="entry name" value="BLR7054 PROTEIN"/>
    <property type="match status" value="1"/>
</dbReference>
<comment type="caution">
    <text evidence="9">The sequence shown here is derived from an EMBL/GenBank/DDBJ whole genome shotgun (WGS) entry which is preliminary data.</text>
</comment>
<evidence type="ECO:0000256" key="6">
    <source>
        <dbReference type="ARBA" id="ARBA00023027"/>
    </source>
</evidence>
<dbReference type="GO" id="GO:0016491">
    <property type="term" value="F:oxidoreductase activity"/>
    <property type="evidence" value="ECO:0007669"/>
    <property type="project" value="InterPro"/>
</dbReference>
<sequence>MWLYVGLLLVVYFVFHKVFRRSSPSVNPFSGDTRRPPQPLVTDPEARKRLIHKGFTADKVPENLDAIVIGSGIGGLSVAAILAKAGKRVLVLEQHDQAGGCCHTFIKKGFEFDVGIHYIGELYERSFLRTLVDQITDGQLQWAKMDDVFDNVILGDQQTQRIYQVCGGNQNYRNCLKTQFPQETEAIDKFLELVKMISKKISLLVIIKMVPLLLARFLIRSGIIHWISSIFKLASTPLSDVVNKLTENKDLRAVMCYICGDYGVMPKEASFVMHATIIQHYQNGAWYPKGGASEIAFHIIPVIKKSGGDVLMRAPVQCILINKDGQACGVTVKKGKEEINLFAPVVISDAGIFNTYERLLPHELRSKPAIQAQLSMIRHGMGGFSVFIGLDGSKEELGLKAGNYWFYRENNFDELFSKYFALSKEDVAEGCPFMFVSFPSAKDPAWDERFAGKSNMVIVTLAQYEWFEEWKDERVKKRGEDYENFKMDIARRLLDRVTEYFPQLKDRIEYIRVGTPLSHEFYIASSHGEIYGANHDVSRFAPEAIASLRAKTPVKNLYLTGQDIFSCGFTGAIHGGVICASRVLHRNLYNDIKNLKKKMKKANEKKES</sequence>
<evidence type="ECO:0000313" key="9">
    <source>
        <dbReference type="EMBL" id="GCC28487.1"/>
    </source>
</evidence>
<keyword evidence="6" id="KW-0520">NAD</keyword>
<keyword evidence="10" id="KW-1185">Reference proteome</keyword>
<name>A0A401SDJ7_CHIPU</name>
<gene>
    <name evidence="9" type="ORF">chiPu_0006917</name>
</gene>
<keyword evidence="4" id="KW-0274">FAD</keyword>
<dbReference type="InterPro" id="IPR002937">
    <property type="entry name" value="Amino_oxidase"/>
</dbReference>
<dbReference type="AlphaFoldDB" id="A0A401SDJ7"/>
<dbReference type="SUPFAM" id="SSF51905">
    <property type="entry name" value="FAD/NAD(P)-binding domain"/>
    <property type="match status" value="1"/>
</dbReference>
<evidence type="ECO:0000259" key="8">
    <source>
        <dbReference type="Pfam" id="PF01593"/>
    </source>
</evidence>
<keyword evidence="5" id="KW-0521">NADP</keyword>
<accession>A0A401SDJ7</accession>
<feature type="chain" id="PRO_5019554932" description="Amine oxidase domain-containing protein" evidence="7">
    <location>
        <begin position="21"/>
        <end position="608"/>
    </location>
</feature>
<feature type="signal peptide" evidence="7">
    <location>
        <begin position="1"/>
        <end position="20"/>
    </location>
</feature>
<reference evidence="9 10" key="1">
    <citation type="journal article" date="2018" name="Nat. Ecol. Evol.">
        <title>Shark genomes provide insights into elasmobranch evolution and the origin of vertebrates.</title>
        <authorList>
            <person name="Hara Y"/>
            <person name="Yamaguchi K"/>
            <person name="Onimaru K"/>
            <person name="Kadota M"/>
            <person name="Koyanagi M"/>
            <person name="Keeley SD"/>
            <person name="Tatsumi K"/>
            <person name="Tanaka K"/>
            <person name="Motone F"/>
            <person name="Kageyama Y"/>
            <person name="Nozu R"/>
            <person name="Adachi N"/>
            <person name="Nishimura O"/>
            <person name="Nakagawa R"/>
            <person name="Tanegashima C"/>
            <person name="Kiyatake I"/>
            <person name="Matsumoto R"/>
            <person name="Murakumo K"/>
            <person name="Nishida K"/>
            <person name="Terakita A"/>
            <person name="Kuratani S"/>
            <person name="Sato K"/>
            <person name="Hyodo S Kuraku.S."/>
        </authorList>
    </citation>
    <scope>NUCLEOTIDE SEQUENCE [LARGE SCALE GENOMIC DNA]</scope>
</reference>
<evidence type="ECO:0000256" key="4">
    <source>
        <dbReference type="ARBA" id="ARBA00022827"/>
    </source>
</evidence>
<comment type="similarity">
    <text evidence="1">Belongs to the carotenoid/retinoid oxidoreductase family. CrtISO subfamily.</text>
</comment>
<evidence type="ECO:0000256" key="2">
    <source>
        <dbReference type="ARBA" id="ARBA00022630"/>
    </source>
</evidence>
<proteinExistence type="inferred from homology"/>
<evidence type="ECO:0000256" key="3">
    <source>
        <dbReference type="ARBA" id="ARBA00022729"/>
    </source>
</evidence>
<evidence type="ECO:0000256" key="1">
    <source>
        <dbReference type="ARBA" id="ARBA00005855"/>
    </source>
</evidence>
<evidence type="ECO:0000313" key="10">
    <source>
        <dbReference type="Proteomes" id="UP000287033"/>
    </source>
</evidence>
<feature type="domain" description="Amine oxidase" evidence="8">
    <location>
        <begin position="73"/>
        <end position="584"/>
    </location>
</feature>
<dbReference type="OMA" id="AFMFADW"/>
<evidence type="ECO:0000256" key="7">
    <source>
        <dbReference type="SAM" id="SignalP"/>
    </source>
</evidence>
<organism evidence="9 10">
    <name type="scientific">Chiloscyllium punctatum</name>
    <name type="common">Brownbanded bambooshark</name>
    <name type="synonym">Hemiscyllium punctatum</name>
    <dbReference type="NCBI Taxonomy" id="137246"/>
    <lineage>
        <taxon>Eukaryota</taxon>
        <taxon>Metazoa</taxon>
        <taxon>Chordata</taxon>
        <taxon>Craniata</taxon>
        <taxon>Vertebrata</taxon>
        <taxon>Chondrichthyes</taxon>
        <taxon>Elasmobranchii</taxon>
        <taxon>Galeomorphii</taxon>
        <taxon>Galeoidea</taxon>
        <taxon>Orectolobiformes</taxon>
        <taxon>Hemiscylliidae</taxon>
        <taxon>Chiloscyllium</taxon>
    </lineage>
</organism>
<dbReference type="Proteomes" id="UP000287033">
    <property type="component" value="Unassembled WGS sequence"/>
</dbReference>
<dbReference type="EMBL" id="BEZZ01000208">
    <property type="protein sequence ID" value="GCC28487.1"/>
    <property type="molecule type" value="Genomic_DNA"/>
</dbReference>
<dbReference type="Gene3D" id="3.50.50.60">
    <property type="entry name" value="FAD/NAD(P)-binding domain"/>
    <property type="match status" value="2"/>
</dbReference>
<dbReference type="InterPro" id="IPR052206">
    <property type="entry name" value="Retinol_saturase"/>
</dbReference>
<keyword evidence="3 7" id="KW-0732">Signal</keyword>
<dbReference type="PANTHER" id="PTHR46091:SF3">
    <property type="entry name" value="AMINE OXIDASE DOMAIN-CONTAINING PROTEIN"/>
    <property type="match status" value="1"/>
</dbReference>